<dbReference type="InterPro" id="IPR036859">
    <property type="entry name" value="CAP-Gly_dom_sf"/>
</dbReference>
<feature type="region of interest" description="Disordered" evidence="1">
    <location>
        <begin position="51"/>
        <end position="75"/>
    </location>
</feature>
<dbReference type="Gene3D" id="2.30.30.190">
    <property type="entry name" value="CAP Gly-rich-like domain"/>
    <property type="match status" value="1"/>
</dbReference>
<dbReference type="SMART" id="SM01052">
    <property type="entry name" value="CAP_GLY"/>
    <property type="match status" value="1"/>
</dbReference>
<evidence type="ECO:0000313" key="6">
    <source>
        <dbReference type="Proteomes" id="UP000324907"/>
    </source>
</evidence>
<evidence type="ECO:0000313" key="4">
    <source>
        <dbReference type="EMBL" id="KAA0174041.1"/>
    </source>
</evidence>
<evidence type="ECO:0000313" key="5">
    <source>
        <dbReference type="Proteomes" id="UP000322899"/>
    </source>
</evidence>
<dbReference type="PROSITE" id="PS50245">
    <property type="entry name" value="CAP_GLY_2"/>
    <property type="match status" value="1"/>
</dbReference>
<reference evidence="5 6" key="1">
    <citation type="submission" date="2019-07" db="EMBL/GenBank/DDBJ databases">
        <title>Genomes of Cafeteria roenbergensis.</title>
        <authorList>
            <person name="Fischer M.G."/>
            <person name="Hackl T."/>
            <person name="Roman M."/>
        </authorList>
    </citation>
    <scope>NUCLEOTIDE SEQUENCE [LARGE SCALE GENOMIC DNA]</scope>
    <source>
        <strain evidence="4 5">E4-10P</strain>
        <strain evidence="3 6">RCC970-E3</strain>
    </source>
</reference>
<feature type="compositionally biased region" description="Basic and acidic residues" evidence="1">
    <location>
        <begin position="53"/>
        <end position="63"/>
    </location>
</feature>
<proteinExistence type="predicted"/>
<dbReference type="Proteomes" id="UP000322899">
    <property type="component" value="Unassembled WGS sequence"/>
</dbReference>
<protein>
    <recommendedName>
        <fullName evidence="2">CAP-Gly domain-containing protein</fullName>
    </recommendedName>
</protein>
<dbReference type="EMBL" id="VLTL01000137">
    <property type="protein sequence ID" value="KAA0159066.1"/>
    <property type="molecule type" value="Genomic_DNA"/>
</dbReference>
<dbReference type="Proteomes" id="UP000324907">
    <property type="component" value="Unassembled WGS sequence"/>
</dbReference>
<gene>
    <name evidence="4" type="ORF">FNF27_04427</name>
    <name evidence="3" type="ORF">FNF28_06003</name>
</gene>
<dbReference type="OrthoDB" id="204846at2759"/>
<evidence type="ECO:0000259" key="2">
    <source>
        <dbReference type="PROSITE" id="PS50245"/>
    </source>
</evidence>
<dbReference type="EMBL" id="VLTO01000026">
    <property type="protein sequence ID" value="KAA0174041.1"/>
    <property type="molecule type" value="Genomic_DNA"/>
</dbReference>
<organism evidence="4 5">
    <name type="scientific">Cafeteria roenbergensis</name>
    <name type="common">Marine flagellate</name>
    <dbReference type="NCBI Taxonomy" id="33653"/>
    <lineage>
        <taxon>Eukaryota</taxon>
        <taxon>Sar</taxon>
        <taxon>Stramenopiles</taxon>
        <taxon>Bigyra</taxon>
        <taxon>Opalozoa</taxon>
        <taxon>Bicosoecida</taxon>
        <taxon>Cafeteriaceae</taxon>
        <taxon>Cafeteria</taxon>
    </lineage>
</organism>
<evidence type="ECO:0000313" key="3">
    <source>
        <dbReference type="EMBL" id="KAA0159066.1"/>
    </source>
</evidence>
<dbReference type="InterPro" id="IPR000938">
    <property type="entry name" value="CAP-Gly_domain"/>
</dbReference>
<sequence>MATAASSDATADGAIRLGDRIVTVKSGKVGVCRYIGQLGSTKGEWLGMELDAPEGRHDGEHKGRQGVARQSAAGQ</sequence>
<evidence type="ECO:0000256" key="1">
    <source>
        <dbReference type="SAM" id="MobiDB-lite"/>
    </source>
</evidence>
<accession>A0A5A8EDN9</accession>
<dbReference type="AlphaFoldDB" id="A0A5A8EDN9"/>
<feature type="domain" description="CAP-Gly" evidence="2">
    <location>
        <begin position="36"/>
        <end position="65"/>
    </location>
</feature>
<name>A0A5A8EDN9_CAFRO</name>
<dbReference type="SUPFAM" id="SSF74924">
    <property type="entry name" value="Cap-Gly domain"/>
    <property type="match status" value="1"/>
</dbReference>
<dbReference type="Pfam" id="PF01302">
    <property type="entry name" value="CAP_GLY"/>
    <property type="match status" value="1"/>
</dbReference>
<comment type="caution">
    <text evidence="4">The sequence shown here is derived from an EMBL/GenBank/DDBJ whole genome shotgun (WGS) entry which is preliminary data.</text>
</comment>